<evidence type="ECO:0000256" key="13">
    <source>
        <dbReference type="ARBA" id="ARBA00023140"/>
    </source>
</evidence>
<evidence type="ECO:0000256" key="1">
    <source>
        <dbReference type="ARBA" id="ARBA00004585"/>
    </source>
</evidence>
<keyword evidence="12" id="KW-0472">Membrane</keyword>
<dbReference type="Gene3D" id="3.30.40.10">
    <property type="entry name" value="Zinc/RING finger domain, C3HC4 (zinc finger)"/>
    <property type="match status" value="1"/>
</dbReference>
<evidence type="ECO:0000256" key="3">
    <source>
        <dbReference type="ARBA" id="ARBA00008704"/>
    </source>
</evidence>
<evidence type="ECO:0000256" key="14">
    <source>
        <dbReference type="ARBA" id="ARBA00029692"/>
    </source>
</evidence>
<dbReference type="Pfam" id="PF04757">
    <property type="entry name" value="Pex2_Pex12"/>
    <property type="match status" value="1"/>
</dbReference>
<gene>
    <name evidence="18" type="ORF">M231_06158</name>
</gene>
<dbReference type="GO" id="GO:0006513">
    <property type="term" value="P:protein monoubiquitination"/>
    <property type="evidence" value="ECO:0007669"/>
    <property type="project" value="TreeGrafter"/>
</dbReference>
<evidence type="ECO:0000313" key="19">
    <source>
        <dbReference type="Proteomes" id="UP000289152"/>
    </source>
</evidence>
<dbReference type="InterPro" id="IPR017375">
    <property type="entry name" value="PEX12"/>
</dbReference>
<evidence type="ECO:0000256" key="7">
    <source>
        <dbReference type="ARBA" id="ARBA00022723"/>
    </source>
</evidence>
<evidence type="ECO:0000256" key="12">
    <source>
        <dbReference type="ARBA" id="ARBA00023136"/>
    </source>
</evidence>
<evidence type="ECO:0000256" key="5">
    <source>
        <dbReference type="ARBA" id="ARBA00022448"/>
    </source>
</evidence>
<dbReference type="VEuPathDB" id="FungiDB:TREMEDRAFT_67766"/>
<dbReference type="GO" id="GO:0005778">
    <property type="term" value="C:peroxisomal membrane"/>
    <property type="evidence" value="ECO:0007669"/>
    <property type="project" value="UniProtKB-SubCell"/>
</dbReference>
<comment type="caution">
    <text evidence="18">The sequence shown here is derived from an EMBL/GenBank/DDBJ whole genome shotgun (WGS) entry which is preliminary data.</text>
</comment>
<dbReference type="InParanoid" id="A0A4Q1BE37"/>
<keyword evidence="7" id="KW-0479">Metal-binding</keyword>
<dbReference type="STRING" id="5217.A0A4Q1BE37"/>
<comment type="similarity">
    <text evidence="3">Belongs to the pex2/pex10/pex12 family.</text>
</comment>
<evidence type="ECO:0000256" key="2">
    <source>
        <dbReference type="ARBA" id="ARBA00004906"/>
    </source>
</evidence>
<evidence type="ECO:0000256" key="10">
    <source>
        <dbReference type="ARBA" id="ARBA00022927"/>
    </source>
</evidence>
<keyword evidence="8" id="KW-0863">Zinc-finger</keyword>
<organism evidence="18 19">
    <name type="scientific">Tremella mesenterica</name>
    <name type="common">Jelly fungus</name>
    <dbReference type="NCBI Taxonomy" id="5217"/>
    <lineage>
        <taxon>Eukaryota</taxon>
        <taxon>Fungi</taxon>
        <taxon>Dikarya</taxon>
        <taxon>Basidiomycota</taxon>
        <taxon>Agaricomycotina</taxon>
        <taxon>Tremellomycetes</taxon>
        <taxon>Tremellales</taxon>
        <taxon>Tremellaceae</taxon>
        <taxon>Tremella</taxon>
    </lineage>
</organism>
<proteinExistence type="inferred from homology"/>
<dbReference type="EMBL" id="SDIL01000092">
    <property type="protein sequence ID" value="RXK36617.1"/>
    <property type="molecule type" value="Genomic_DNA"/>
</dbReference>
<dbReference type="Proteomes" id="UP000289152">
    <property type="component" value="Unassembled WGS sequence"/>
</dbReference>
<dbReference type="OrthoDB" id="107372at2759"/>
<keyword evidence="9" id="KW-0862">Zinc</keyword>
<dbReference type="PANTHER" id="PTHR12888:SF0">
    <property type="entry name" value="PEROXISOME ASSEMBLY PROTEIN 12"/>
    <property type="match status" value="1"/>
</dbReference>
<evidence type="ECO:0000256" key="8">
    <source>
        <dbReference type="ARBA" id="ARBA00022771"/>
    </source>
</evidence>
<dbReference type="GO" id="GO:1990429">
    <property type="term" value="C:peroxisomal importomer complex"/>
    <property type="evidence" value="ECO:0007669"/>
    <property type="project" value="TreeGrafter"/>
</dbReference>
<reference evidence="18 19" key="1">
    <citation type="submission" date="2016-06" db="EMBL/GenBank/DDBJ databases">
        <title>Evolution of pathogenesis and genome organization in the Tremellales.</title>
        <authorList>
            <person name="Cuomo C."/>
            <person name="Litvintseva A."/>
            <person name="Heitman J."/>
            <person name="Chen Y."/>
            <person name="Sun S."/>
            <person name="Springer D."/>
            <person name="Dromer F."/>
            <person name="Young S."/>
            <person name="Zeng Q."/>
            <person name="Chapman S."/>
            <person name="Gujja S."/>
            <person name="Saif S."/>
            <person name="Birren B."/>
        </authorList>
    </citation>
    <scope>NUCLEOTIDE SEQUENCE [LARGE SCALE GENOMIC DNA]</scope>
    <source>
        <strain evidence="18 19">ATCC 28783</strain>
    </source>
</reference>
<evidence type="ECO:0000259" key="17">
    <source>
        <dbReference type="Pfam" id="PF04757"/>
    </source>
</evidence>
<keyword evidence="19" id="KW-1185">Reference proteome</keyword>
<comment type="pathway">
    <text evidence="2">Protein modification; protein ubiquitination.</text>
</comment>
<evidence type="ECO:0000256" key="9">
    <source>
        <dbReference type="ARBA" id="ARBA00022833"/>
    </source>
</evidence>
<evidence type="ECO:0000313" key="18">
    <source>
        <dbReference type="EMBL" id="RXK36617.1"/>
    </source>
</evidence>
<name>A0A4Q1BE37_TREME</name>
<keyword evidence="11" id="KW-1133">Transmembrane helix</keyword>
<dbReference type="InterPro" id="IPR013083">
    <property type="entry name" value="Znf_RING/FYVE/PHD"/>
</dbReference>
<comment type="subunit">
    <text evidence="15">Component of the PEX2-PEX10-PEX12 retrotranslocation channel, composed of PEX2, PEX10 and PEX12.</text>
</comment>
<feature type="region of interest" description="Disordered" evidence="16">
    <location>
        <begin position="241"/>
        <end position="293"/>
    </location>
</feature>
<keyword evidence="6" id="KW-0812">Transmembrane</keyword>
<keyword evidence="13" id="KW-0576">Peroxisome</keyword>
<comment type="subcellular location">
    <subcellularLocation>
        <location evidence="1">Peroxisome membrane</location>
        <topology evidence="1">Multi-pass membrane protein</topology>
    </subcellularLocation>
</comment>
<dbReference type="FunCoup" id="A0A4Q1BE37">
    <property type="interactions" value="200"/>
</dbReference>
<protein>
    <recommendedName>
        <fullName evidence="4">Peroxisome assembly protein 12</fullName>
    </recommendedName>
    <alternativeName>
        <fullName evidence="14">Peroxin-12</fullName>
    </alternativeName>
</protein>
<feature type="compositionally biased region" description="Pro residues" evidence="16">
    <location>
        <begin position="277"/>
        <end position="286"/>
    </location>
</feature>
<dbReference type="AlphaFoldDB" id="A0A4Q1BE37"/>
<dbReference type="GO" id="GO:0016562">
    <property type="term" value="P:protein import into peroxisome matrix, receptor recycling"/>
    <property type="evidence" value="ECO:0007669"/>
    <property type="project" value="UniProtKB-ARBA"/>
</dbReference>
<evidence type="ECO:0000256" key="4">
    <source>
        <dbReference type="ARBA" id="ARBA00018980"/>
    </source>
</evidence>
<keyword evidence="5" id="KW-0813">Transport</keyword>
<evidence type="ECO:0000256" key="16">
    <source>
        <dbReference type="SAM" id="MobiDB-lite"/>
    </source>
</evidence>
<evidence type="ECO:0000256" key="6">
    <source>
        <dbReference type="ARBA" id="ARBA00022692"/>
    </source>
</evidence>
<keyword evidence="10" id="KW-0653">Protein transport</keyword>
<evidence type="ECO:0000256" key="11">
    <source>
        <dbReference type="ARBA" id="ARBA00022989"/>
    </source>
</evidence>
<accession>A0A4Q1BE37</accession>
<feature type="domain" description="Pex N-terminal" evidence="17">
    <location>
        <begin position="27"/>
        <end position="240"/>
    </location>
</feature>
<dbReference type="GO" id="GO:0004842">
    <property type="term" value="F:ubiquitin-protein transferase activity"/>
    <property type="evidence" value="ECO:0007669"/>
    <property type="project" value="TreeGrafter"/>
</dbReference>
<dbReference type="SUPFAM" id="SSF57850">
    <property type="entry name" value="RING/U-box"/>
    <property type="match status" value="1"/>
</dbReference>
<dbReference type="GO" id="GO:0008270">
    <property type="term" value="F:zinc ion binding"/>
    <property type="evidence" value="ECO:0007669"/>
    <property type="project" value="UniProtKB-KW"/>
</dbReference>
<dbReference type="InterPro" id="IPR006845">
    <property type="entry name" value="Pex_N"/>
</dbReference>
<dbReference type="PANTHER" id="PTHR12888">
    <property type="entry name" value="PEROXISOME ASSEMBLY PROTEIN 12 PEROXIN-12"/>
    <property type="match status" value="1"/>
</dbReference>
<sequence>MSSSEPLFPRVLEPDPSRPSLFELLAQDQLRDLLHPVVRYVLTYFTQRYPRYFLRALNHHEEVFAFLLLLVERHHLSIHNASISEHFYQLRLSSVGETTPRLDRIAPKRNILSRKQRWGLLVFLVGLPYIRARLQDHFEQLSGSTDPETPTRPQPLTKIQRTFKLLYPYMNISLDLLFLSYDVAYMFDKTPYYRPWHRWLGVKVRRVTPEDITSGQSSNWIPPLLPTLLLALKAAEWWYSPSSPRTSRTTKDDVASRHASILPPRPLPILPSSGLLPTPPPSPPASPRRQDVASVSKQRYMIGEEEYGTCPICNKKWQNPAVLPSGWVVCWRCGWDAIEGIGDEEEESDDGEVVSRRKRGRCPITGMMVRSSELRRVLV</sequence>
<evidence type="ECO:0000256" key="15">
    <source>
        <dbReference type="ARBA" id="ARBA00034505"/>
    </source>
</evidence>